<name>A0ABY9RXA6_9ACTN</name>
<proteinExistence type="predicted"/>
<evidence type="ECO:0000256" key="2">
    <source>
        <dbReference type="SAM" id="SignalP"/>
    </source>
</evidence>
<evidence type="ECO:0000313" key="4">
    <source>
        <dbReference type="Proteomes" id="UP001250858"/>
    </source>
</evidence>
<organism evidence="3 4">
    <name type="scientific">Streptomyces roseicoloratus</name>
    <dbReference type="NCBI Taxonomy" id="2508722"/>
    <lineage>
        <taxon>Bacteria</taxon>
        <taxon>Bacillati</taxon>
        <taxon>Actinomycetota</taxon>
        <taxon>Actinomycetes</taxon>
        <taxon>Kitasatosporales</taxon>
        <taxon>Streptomycetaceae</taxon>
        <taxon>Streptomyces</taxon>
    </lineage>
</organism>
<evidence type="ECO:0000313" key="3">
    <source>
        <dbReference type="EMBL" id="WMX46399.1"/>
    </source>
</evidence>
<dbReference type="RefSeq" id="WP_309548954.1">
    <property type="nucleotide sequence ID" value="NZ_CP133762.1"/>
</dbReference>
<protein>
    <submittedName>
        <fullName evidence="3">Uncharacterized protein</fullName>
    </submittedName>
</protein>
<dbReference type="Proteomes" id="UP001250858">
    <property type="component" value="Chromosome"/>
</dbReference>
<feature type="signal peptide" evidence="2">
    <location>
        <begin position="1"/>
        <end position="26"/>
    </location>
</feature>
<gene>
    <name evidence="3" type="ORF">RGF97_18275</name>
</gene>
<feature type="region of interest" description="Disordered" evidence="1">
    <location>
        <begin position="34"/>
        <end position="64"/>
    </location>
</feature>
<keyword evidence="4" id="KW-1185">Reference proteome</keyword>
<sequence>MKKYLPAATAAAAVVAVLAAAPATLAAPAAAPSSASAASAPGDSSAVAPSPSAPRPSARVVASGERVDAGGGFTVWLTEEGKYWTGPDGYENFRSVVDGNVDPSRPGVSHQSEGSAGAGVFHSGLYYGTKKAGKIVLTGTDGTKTTAVLLELPGRPGWGVWYAHTGPENDGGAAVALYDRKGRLLAGLPGWNA</sequence>
<dbReference type="EMBL" id="CP133762">
    <property type="protein sequence ID" value="WMX46399.1"/>
    <property type="molecule type" value="Genomic_DNA"/>
</dbReference>
<feature type="chain" id="PRO_5047510287" evidence="2">
    <location>
        <begin position="27"/>
        <end position="193"/>
    </location>
</feature>
<evidence type="ECO:0000256" key="1">
    <source>
        <dbReference type="SAM" id="MobiDB-lite"/>
    </source>
</evidence>
<reference evidence="3 4" key="1">
    <citation type="submission" date="2023-09" db="EMBL/GenBank/DDBJ databases">
        <title>Complete genome of Streptomyces roseicoloratus T14.</title>
        <authorList>
            <person name="Bashizi T."/>
            <person name="Kim M.-J."/>
            <person name="Lee G."/>
            <person name="Tagele S.B."/>
            <person name="Shin J.-H."/>
        </authorList>
    </citation>
    <scope>NUCLEOTIDE SEQUENCE [LARGE SCALE GENOMIC DNA]</scope>
    <source>
        <strain evidence="3 4">T14</strain>
    </source>
</reference>
<feature type="compositionally biased region" description="Low complexity" evidence="1">
    <location>
        <begin position="34"/>
        <end position="63"/>
    </location>
</feature>
<accession>A0ABY9RXA6</accession>
<keyword evidence="2" id="KW-0732">Signal</keyword>